<gene>
    <name evidence="1" type="ORF">GRFL_3373</name>
</gene>
<proteinExistence type="predicted"/>
<dbReference type="KEGG" id="gfl:GRFL_3373"/>
<accession>A0A1L7I923</accession>
<reference evidence="1 2" key="1">
    <citation type="submission" date="2016-07" db="EMBL/GenBank/DDBJ databases">
        <title>Multi-omics approach to identify versatile polysaccharide utilization systems of a marine flavobacterium Gramella flava.</title>
        <authorList>
            <person name="Tang K."/>
        </authorList>
    </citation>
    <scope>NUCLEOTIDE SEQUENCE [LARGE SCALE GENOMIC DNA]</scope>
    <source>
        <strain evidence="1 2">JLT2011</strain>
    </source>
</reference>
<name>A0A1L7I923_9FLAO</name>
<evidence type="ECO:0000313" key="2">
    <source>
        <dbReference type="Proteomes" id="UP000186230"/>
    </source>
</evidence>
<dbReference type="EMBL" id="CP016359">
    <property type="protein sequence ID" value="APU70097.1"/>
    <property type="molecule type" value="Genomic_DNA"/>
</dbReference>
<dbReference type="Proteomes" id="UP000186230">
    <property type="component" value="Chromosome"/>
</dbReference>
<sequence length="42" mass="4525">MVAIPPLPARIAISGVMQHKDAVIAVNRLANAELVDLLEDFI</sequence>
<protein>
    <submittedName>
        <fullName evidence="1">Uncharacterized protein</fullName>
    </submittedName>
</protein>
<evidence type="ECO:0000313" key="1">
    <source>
        <dbReference type="EMBL" id="APU70097.1"/>
    </source>
</evidence>
<organism evidence="1 2">
    <name type="scientific">Christiangramia flava JLT2011</name>
    <dbReference type="NCBI Taxonomy" id="1229726"/>
    <lineage>
        <taxon>Bacteria</taxon>
        <taxon>Pseudomonadati</taxon>
        <taxon>Bacteroidota</taxon>
        <taxon>Flavobacteriia</taxon>
        <taxon>Flavobacteriales</taxon>
        <taxon>Flavobacteriaceae</taxon>
        <taxon>Christiangramia</taxon>
    </lineage>
</organism>
<dbReference type="AlphaFoldDB" id="A0A1L7I923"/>
<keyword evidence="2" id="KW-1185">Reference proteome</keyword>